<comment type="similarity">
    <text evidence="2">Belongs to the oxygen-dependent FAD-linked oxidoreductase family.</text>
</comment>
<evidence type="ECO:0000256" key="5">
    <source>
        <dbReference type="ARBA" id="ARBA00022729"/>
    </source>
</evidence>
<evidence type="ECO:0000256" key="3">
    <source>
        <dbReference type="ARBA" id="ARBA00022589"/>
    </source>
</evidence>
<comment type="cofactor">
    <cofactor evidence="1">
        <name>FAD</name>
        <dbReference type="ChEBI" id="CHEBI:57692"/>
    </cofactor>
</comment>
<dbReference type="EMBL" id="CAMAPF010000927">
    <property type="protein sequence ID" value="CAH9122822.1"/>
    <property type="molecule type" value="Genomic_DNA"/>
</dbReference>
<dbReference type="AlphaFoldDB" id="A0AAV0EHX7"/>
<dbReference type="Gene3D" id="3.40.462.20">
    <property type="match status" value="1"/>
</dbReference>
<keyword evidence="4" id="KW-0285">Flavoprotein</keyword>
<evidence type="ECO:0000256" key="4">
    <source>
        <dbReference type="ARBA" id="ARBA00022630"/>
    </source>
</evidence>
<dbReference type="InterPro" id="IPR006094">
    <property type="entry name" value="Oxid_FAD_bind_N"/>
</dbReference>
<dbReference type="Gene3D" id="3.30.43.10">
    <property type="entry name" value="Uridine Diphospho-n-acetylenolpyruvylglucosamine Reductase, domain 2"/>
    <property type="match status" value="1"/>
</dbReference>
<evidence type="ECO:0000259" key="11">
    <source>
        <dbReference type="PROSITE" id="PS51387"/>
    </source>
</evidence>
<evidence type="ECO:0000256" key="10">
    <source>
        <dbReference type="SAM" id="SignalP"/>
    </source>
</evidence>
<evidence type="ECO:0000256" key="1">
    <source>
        <dbReference type="ARBA" id="ARBA00001974"/>
    </source>
</evidence>
<comment type="caution">
    <text evidence="12">The sequence shown here is derived from an EMBL/GenBank/DDBJ whole genome shotgun (WGS) entry which is preliminary data.</text>
</comment>
<protein>
    <recommendedName>
        <fullName evidence="11">FAD-binding PCMH-type domain-containing protein</fullName>
    </recommendedName>
</protein>
<evidence type="ECO:0000256" key="6">
    <source>
        <dbReference type="ARBA" id="ARBA00022827"/>
    </source>
</evidence>
<reference evidence="12" key="1">
    <citation type="submission" date="2022-07" db="EMBL/GenBank/DDBJ databases">
        <authorList>
            <person name="Macas J."/>
            <person name="Novak P."/>
            <person name="Neumann P."/>
        </authorList>
    </citation>
    <scope>NUCLEOTIDE SEQUENCE</scope>
</reference>
<evidence type="ECO:0000256" key="8">
    <source>
        <dbReference type="ARBA" id="ARBA00034114"/>
    </source>
</evidence>
<evidence type="ECO:0000256" key="2">
    <source>
        <dbReference type="ARBA" id="ARBA00005466"/>
    </source>
</evidence>
<dbReference type="Pfam" id="PF08031">
    <property type="entry name" value="BBE"/>
    <property type="match status" value="1"/>
</dbReference>
<comment type="pathway">
    <text evidence="8">Alkaloid biosynthesis; nicotine biosynthesis.</text>
</comment>
<dbReference type="InterPro" id="IPR016167">
    <property type="entry name" value="FAD-bd_PCMH_sub1"/>
</dbReference>
<keyword evidence="7" id="KW-0325">Glycoprotein</keyword>
<dbReference type="SUPFAM" id="SSF56176">
    <property type="entry name" value="FAD-binding/transporter-associated domain-like"/>
    <property type="match status" value="1"/>
</dbReference>
<name>A0AAV0EHX7_9ASTE</name>
<organism evidence="12 13">
    <name type="scientific">Cuscuta epithymum</name>
    <dbReference type="NCBI Taxonomy" id="186058"/>
    <lineage>
        <taxon>Eukaryota</taxon>
        <taxon>Viridiplantae</taxon>
        <taxon>Streptophyta</taxon>
        <taxon>Embryophyta</taxon>
        <taxon>Tracheophyta</taxon>
        <taxon>Spermatophyta</taxon>
        <taxon>Magnoliopsida</taxon>
        <taxon>eudicotyledons</taxon>
        <taxon>Gunneridae</taxon>
        <taxon>Pentapetalae</taxon>
        <taxon>asterids</taxon>
        <taxon>lamiids</taxon>
        <taxon>Solanales</taxon>
        <taxon>Convolvulaceae</taxon>
        <taxon>Cuscuteae</taxon>
        <taxon>Cuscuta</taxon>
        <taxon>Cuscuta subgen. Cuscuta</taxon>
    </lineage>
</organism>
<proteinExistence type="inferred from homology"/>
<feature type="domain" description="FAD-binding PCMH-type" evidence="11">
    <location>
        <begin position="86"/>
        <end position="264"/>
    </location>
</feature>
<dbReference type="InterPro" id="IPR012951">
    <property type="entry name" value="BBE"/>
</dbReference>
<keyword evidence="5 10" id="KW-0732">Signal</keyword>
<dbReference type="Pfam" id="PF01565">
    <property type="entry name" value="FAD_binding_4"/>
    <property type="match status" value="1"/>
</dbReference>
<dbReference type="Gene3D" id="3.30.465.10">
    <property type="match status" value="1"/>
</dbReference>
<sequence length="556" mass="61043">MTTLKNPTTPILSLLFSVILPPLLLSTSAAAADAFSAYPSSHQNFSQCVINNSPSVNPNDFYTQKSSNFTSVLNSTAQNFRLLVSSVPKPQLIFTPANEDQVRAAVICTKQVGNLQFKVRSGGHDYEGLSYTSSQKTPFVIVDLSKLRRVDVNLNGKTAWAQAGATMGEVYYKISNASKGSLAFPAGLCSSLGVGGHITGGAYGPLMRMYGLGADNVLDVRMVDAEGKVLTQQCMGPDVFWAIRGGGGGSFGVILAWKLKLVTVPKTVTVFTVPKTLEQGASDVFMQWQNVTATLPNELFIRVVISPAAAAGKNKTIQTTYNAMFLGPADRLVEIMTQKFPKLGLTEQNCNETSWIKGMMYTIFGFPTTFPPEYLLEGKPLFQNFFKAKSDFVKTNNPIPAKGLEGLWDRMLQEDSPLVILTPYGGRMAEIDETAIPFPHRKGVLCMIQYVTTWSVDGGAAFEAKHMAWIRDVYNYMAPFVSTGPREAYVNYRDLDLGKNNNAASDIPDHVAKLWGNRYFKQNFQRLVKAKCIVDPGNFFRHEQSIPLPLNCSAVH</sequence>
<evidence type="ECO:0000256" key="7">
    <source>
        <dbReference type="ARBA" id="ARBA00023180"/>
    </source>
</evidence>
<accession>A0AAV0EHX7</accession>
<feature type="chain" id="PRO_5043762599" description="FAD-binding PCMH-type domain-containing protein" evidence="10">
    <location>
        <begin position="32"/>
        <end position="556"/>
    </location>
</feature>
<keyword evidence="13" id="KW-1185">Reference proteome</keyword>
<comment type="function">
    <text evidence="9">Involved in the biosynthesis of pyridine alkaloid natural products, leading mainly to the production of anabasine, anatabine, nicotine and nornicotine, effective deterrents against herbivores with antiparasitic and pesticide properties (neurotoxins); nornicotine serves as the precursor in the synthesis of the carcinogen compound N'-nitrosonornicotine (NNN). Catalyzes a late oxidation step subsequent to the pyridine ring condensation reaction in the biosynthesis of alkaloids.</text>
</comment>
<evidence type="ECO:0000313" key="13">
    <source>
        <dbReference type="Proteomes" id="UP001152523"/>
    </source>
</evidence>
<evidence type="ECO:0000313" key="12">
    <source>
        <dbReference type="EMBL" id="CAH9122822.1"/>
    </source>
</evidence>
<dbReference type="InterPro" id="IPR036318">
    <property type="entry name" value="FAD-bd_PCMH-like_sf"/>
</dbReference>
<dbReference type="Proteomes" id="UP001152523">
    <property type="component" value="Unassembled WGS sequence"/>
</dbReference>
<gene>
    <name evidence="12" type="ORF">CEPIT_LOCUS24751</name>
</gene>
<dbReference type="GO" id="GO:0071949">
    <property type="term" value="F:FAD binding"/>
    <property type="evidence" value="ECO:0007669"/>
    <property type="project" value="InterPro"/>
</dbReference>
<dbReference type="InterPro" id="IPR016166">
    <property type="entry name" value="FAD-bd_PCMH"/>
</dbReference>
<dbReference type="PANTHER" id="PTHR32448">
    <property type="entry name" value="OS08G0158400 PROTEIN"/>
    <property type="match status" value="1"/>
</dbReference>
<dbReference type="InterPro" id="IPR016169">
    <property type="entry name" value="FAD-bd_PCMH_sub2"/>
</dbReference>
<evidence type="ECO:0000256" key="9">
    <source>
        <dbReference type="ARBA" id="ARBA00045734"/>
    </source>
</evidence>
<dbReference type="GO" id="GO:0016491">
    <property type="term" value="F:oxidoreductase activity"/>
    <property type="evidence" value="ECO:0007669"/>
    <property type="project" value="InterPro"/>
</dbReference>
<dbReference type="PROSITE" id="PS51387">
    <property type="entry name" value="FAD_PCMH"/>
    <property type="match status" value="1"/>
</dbReference>
<keyword evidence="3" id="KW-0017">Alkaloid metabolism</keyword>
<feature type="signal peptide" evidence="10">
    <location>
        <begin position="1"/>
        <end position="31"/>
    </location>
</feature>
<keyword evidence="6" id="KW-0274">FAD</keyword>